<feature type="region of interest" description="Disordered" evidence="1">
    <location>
        <begin position="159"/>
        <end position="198"/>
    </location>
</feature>
<comment type="caution">
    <text evidence="2">The sequence shown here is derived from an EMBL/GenBank/DDBJ whole genome shotgun (WGS) entry which is preliminary data.</text>
</comment>
<dbReference type="EMBL" id="BJUA01000009">
    <property type="protein sequence ID" value="GEK18295.1"/>
    <property type="molecule type" value="Genomic_DNA"/>
</dbReference>
<dbReference type="AlphaFoldDB" id="A0A510UZP4"/>
<organism evidence="2 3">
    <name type="scientific">Cellulomonas persica</name>
    <dbReference type="NCBI Taxonomy" id="76861"/>
    <lineage>
        <taxon>Bacteria</taxon>
        <taxon>Bacillati</taxon>
        <taxon>Actinomycetota</taxon>
        <taxon>Actinomycetes</taxon>
        <taxon>Micrococcales</taxon>
        <taxon>Cellulomonadaceae</taxon>
        <taxon>Cellulomonas</taxon>
    </lineage>
</organism>
<evidence type="ECO:0000313" key="2">
    <source>
        <dbReference type="EMBL" id="GEK18295.1"/>
    </source>
</evidence>
<accession>A0A510UZP4</accession>
<proteinExistence type="predicted"/>
<name>A0A510UZP4_9CELL</name>
<evidence type="ECO:0000313" key="3">
    <source>
        <dbReference type="Proteomes" id="UP000321386"/>
    </source>
</evidence>
<dbReference type="Proteomes" id="UP000321386">
    <property type="component" value="Unassembled WGS sequence"/>
</dbReference>
<reference evidence="2 3" key="1">
    <citation type="submission" date="2019-07" db="EMBL/GenBank/DDBJ databases">
        <title>Whole genome shotgun sequence of Cellulomonas persica NBRC 101101.</title>
        <authorList>
            <person name="Hosoyama A."/>
            <person name="Uohara A."/>
            <person name="Ohji S."/>
            <person name="Ichikawa N."/>
        </authorList>
    </citation>
    <scope>NUCLEOTIDE SEQUENCE [LARGE SCALE GENOMIC DNA]</scope>
    <source>
        <strain evidence="2 3">NBRC 101101</strain>
    </source>
</reference>
<gene>
    <name evidence="2" type="ORF">CPE01_20280</name>
</gene>
<sequence>MLPTVNAGSTDMPTISTPTLSLTDIGVGIVVQVRYTATFNRFDRQLSALGKTWHSHVTIHDFDGGADPGDVILDFGAPDDRERFAVTVGTTDLAIAKTEQMTVLNRSLLVVDADGVNELKMLPEAFERIADPTSSVSPADSADAVAELAAGGQLDACSVPIGAGARSTGPSPHPGRPSRRPSSRRHDARSTSCSVRTP</sequence>
<keyword evidence="3" id="KW-1185">Reference proteome</keyword>
<protein>
    <submittedName>
        <fullName evidence="2">Uncharacterized protein</fullName>
    </submittedName>
</protein>
<evidence type="ECO:0000256" key="1">
    <source>
        <dbReference type="SAM" id="MobiDB-lite"/>
    </source>
</evidence>